<gene>
    <name evidence="2" type="ORF">WJX73_005066</name>
</gene>
<keyword evidence="1" id="KW-0812">Transmembrane</keyword>
<proteinExistence type="predicted"/>
<name>A0AAW1NW07_9CHLO</name>
<comment type="caution">
    <text evidence="2">The sequence shown here is derived from an EMBL/GenBank/DDBJ whole genome shotgun (WGS) entry which is preliminary data.</text>
</comment>
<dbReference type="PANTHER" id="PTHR14614:SF132">
    <property type="entry name" value="PROTEIN-LYSINE METHYLTRANSFERASE C42C1.13"/>
    <property type="match status" value="1"/>
</dbReference>
<dbReference type="Pfam" id="PF10294">
    <property type="entry name" value="Methyltransf_16"/>
    <property type="match status" value="1"/>
</dbReference>
<sequence length="252" mass="28063">MQMRIRLSRWEDGVHKEDSTARLDRWATHESDSVDLEFVSKDASITLRLQQQPHMLARDMGVGSVLWDGAFVLSAYLFEMRKSYQGLRCIELGSGVGLVGLLLACMGAQVVMTDRPAVIPVLQGNIRQNCAHCAGTPEAQSLQWGVPGCLEQAAALTRQQPFGLIVASDCIYIDQVGQAPSTQHFLELCAVLCSKHTRALITFEARSDELRQAFVDGASATGFQVCRLDHQDRLPVMLQVDYIELYELRLIR</sequence>
<feature type="transmembrane region" description="Helical" evidence="1">
    <location>
        <begin position="90"/>
        <end position="112"/>
    </location>
</feature>
<keyword evidence="1" id="KW-1133">Transmembrane helix</keyword>
<dbReference type="EMBL" id="JALJOQ010000113">
    <property type="protein sequence ID" value="KAK9796702.1"/>
    <property type="molecule type" value="Genomic_DNA"/>
</dbReference>
<dbReference type="Gene3D" id="3.40.50.150">
    <property type="entry name" value="Vaccinia Virus protein VP39"/>
    <property type="match status" value="1"/>
</dbReference>
<evidence type="ECO:0000313" key="2">
    <source>
        <dbReference type="EMBL" id="KAK9796702.1"/>
    </source>
</evidence>
<reference evidence="2 3" key="1">
    <citation type="journal article" date="2024" name="Nat. Commun.">
        <title>Phylogenomics reveals the evolutionary origins of lichenization in chlorophyte algae.</title>
        <authorList>
            <person name="Puginier C."/>
            <person name="Libourel C."/>
            <person name="Otte J."/>
            <person name="Skaloud P."/>
            <person name="Haon M."/>
            <person name="Grisel S."/>
            <person name="Petersen M."/>
            <person name="Berrin J.G."/>
            <person name="Delaux P.M."/>
            <person name="Dal Grande F."/>
            <person name="Keller J."/>
        </authorList>
    </citation>
    <scope>NUCLEOTIDE SEQUENCE [LARGE SCALE GENOMIC DNA]</scope>
    <source>
        <strain evidence="2 3">SAG 2036</strain>
    </source>
</reference>
<dbReference type="PANTHER" id="PTHR14614">
    <property type="entry name" value="HEPATOCELLULAR CARCINOMA-ASSOCIATED ANTIGEN"/>
    <property type="match status" value="1"/>
</dbReference>
<evidence type="ECO:0000313" key="3">
    <source>
        <dbReference type="Proteomes" id="UP001465755"/>
    </source>
</evidence>
<accession>A0AAW1NW07</accession>
<keyword evidence="3" id="KW-1185">Reference proteome</keyword>
<organism evidence="2 3">
    <name type="scientific">Symbiochloris irregularis</name>
    <dbReference type="NCBI Taxonomy" id="706552"/>
    <lineage>
        <taxon>Eukaryota</taxon>
        <taxon>Viridiplantae</taxon>
        <taxon>Chlorophyta</taxon>
        <taxon>core chlorophytes</taxon>
        <taxon>Trebouxiophyceae</taxon>
        <taxon>Trebouxiales</taxon>
        <taxon>Trebouxiaceae</taxon>
        <taxon>Symbiochloris</taxon>
    </lineage>
</organism>
<evidence type="ECO:0000256" key="1">
    <source>
        <dbReference type="SAM" id="Phobius"/>
    </source>
</evidence>
<keyword evidence="1" id="KW-0472">Membrane</keyword>
<dbReference type="InterPro" id="IPR019410">
    <property type="entry name" value="Methyltransf_16"/>
</dbReference>
<dbReference type="Proteomes" id="UP001465755">
    <property type="component" value="Unassembled WGS sequence"/>
</dbReference>
<protein>
    <submittedName>
        <fullName evidence="2">Uncharacterized protein</fullName>
    </submittedName>
</protein>
<dbReference type="AlphaFoldDB" id="A0AAW1NW07"/>
<dbReference type="SUPFAM" id="SSF53335">
    <property type="entry name" value="S-adenosyl-L-methionine-dependent methyltransferases"/>
    <property type="match status" value="1"/>
</dbReference>
<dbReference type="InterPro" id="IPR029063">
    <property type="entry name" value="SAM-dependent_MTases_sf"/>
</dbReference>